<dbReference type="EMBL" id="KI276780">
    <property type="protein sequence ID" value="ESA21047.1"/>
    <property type="molecule type" value="Genomic_DNA"/>
</dbReference>
<evidence type="ECO:0000313" key="1">
    <source>
        <dbReference type="EMBL" id="ESA21047.1"/>
    </source>
</evidence>
<gene>
    <name evidence="1" type="ORF">GLOINDRAFT_17886</name>
</gene>
<dbReference type="AlphaFoldDB" id="U9UN05"/>
<accession>U9UN05</accession>
<proteinExistence type="predicted"/>
<protein>
    <submittedName>
        <fullName evidence="1">Uncharacterized protein</fullName>
    </submittedName>
</protein>
<organism evidence="1">
    <name type="scientific">Rhizophagus irregularis (strain DAOM 181602 / DAOM 197198 / MUCL 43194)</name>
    <name type="common">Arbuscular mycorrhizal fungus</name>
    <name type="synonym">Glomus intraradices</name>
    <dbReference type="NCBI Taxonomy" id="747089"/>
    <lineage>
        <taxon>Eukaryota</taxon>
        <taxon>Fungi</taxon>
        <taxon>Fungi incertae sedis</taxon>
        <taxon>Mucoromycota</taxon>
        <taxon>Glomeromycotina</taxon>
        <taxon>Glomeromycetes</taxon>
        <taxon>Glomerales</taxon>
        <taxon>Glomeraceae</taxon>
        <taxon>Rhizophagus</taxon>
    </lineage>
</organism>
<reference evidence="1" key="1">
    <citation type="submission" date="2013-07" db="EMBL/GenBank/DDBJ databases">
        <title>The genome of an arbuscular mycorrhizal fungus provides insights into the evolution of the oldest plant symbiosis.</title>
        <authorList>
            <consortium name="DOE Joint Genome Institute"/>
            <person name="Tisserant E."/>
            <person name="Malbreil M."/>
            <person name="Kuo A."/>
            <person name="Kohler A."/>
            <person name="Symeonidi A."/>
            <person name="Balestrini R."/>
            <person name="Charron P."/>
            <person name="Duensing N."/>
            <person name="Frei-dit-Frey N."/>
            <person name="Gianinazzi-Pearson V."/>
            <person name="Gilbert B."/>
            <person name="Handa Y."/>
            <person name="Hijri M."/>
            <person name="Kaul R."/>
            <person name="Kawaguchi M."/>
            <person name="Krajinski F."/>
            <person name="Lammers P."/>
            <person name="Lapierre D."/>
            <person name="Masclaux F.G."/>
            <person name="Murat C."/>
            <person name="Morin E."/>
            <person name="Ndikumana S."/>
            <person name="Pagni M."/>
            <person name="Petitpierre D."/>
            <person name="Requena N."/>
            <person name="Rosikiewicz P."/>
            <person name="Riley R."/>
            <person name="Saito K."/>
            <person name="San Clemente H."/>
            <person name="Shapiro H."/>
            <person name="van Tuinen D."/>
            <person name="Becard G."/>
            <person name="Bonfante P."/>
            <person name="Paszkowski U."/>
            <person name="Shachar-Hill Y."/>
            <person name="Young J.P."/>
            <person name="Sanders I.R."/>
            <person name="Henrissat B."/>
            <person name="Rensing S.A."/>
            <person name="Grigoriev I.V."/>
            <person name="Corradi N."/>
            <person name="Roux C."/>
            <person name="Martin F."/>
        </authorList>
    </citation>
    <scope>NUCLEOTIDE SEQUENCE</scope>
    <source>
        <strain evidence="1">DAOM 197198</strain>
    </source>
</reference>
<dbReference type="HOGENOM" id="CLU_3033497_0_0_1"/>
<name>U9UN05_RHIID</name>
<sequence>MKNLKKEFHSYKCEIISFLSFLYNNELNATIRLKPMDYYYNEKNKNIFIENKKDI</sequence>